<organism evidence="3 4">
    <name type="scientific">Halopiger xanaduensis (strain DSM 18323 / JCM 14033 / SH-6)</name>
    <dbReference type="NCBI Taxonomy" id="797210"/>
    <lineage>
        <taxon>Archaea</taxon>
        <taxon>Methanobacteriati</taxon>
        <taxon>Methanobacteriota</taxon>
        <taxon>Stenosarchaea group</taxon>
        <taxon>Halobacteria</taxon>
        <taxon>Halobacteriales</taxon>
        <taxon>Natrialbaceae</taxon>
        <taxon>Halopiger</taxon>
    </lineage>
</organism>
<dbReference type="HOGENOM" id="CLU_131305_2_1_2"/>
<dbReference type="Pfam" id="PF24035">
    <property type="entry name" value="DUF7344"/>
    <property type="match status" value="1"/>
</dbReference>
<accession>F8D4B4</accession>
<feature type="compositionally biased region" description="Polar residues" evidence="1">
    <location>
        <begin position="121"/>
        <end position="131"/>
    </location>
</feature>
<dbReference type="eggNOG" id="arCOG03828">
    <property type="taxonomic scope" value="Archaea"/>
</dbReference>
<dbReference type="Proteomes" id="UP000006794">
    <property type="component" value="Chromosome"/>
</dbReference>
<dbReference type="OrthoDB" id="247722at2157"/>
<reference evidence="3 4" key="1">
    <citation type="journal article" date="2012" name="Stand. Genomic Sci.">
        <title>Complete genome sequence of Halopiger xanaduensis type strain (SH-6(T)).</title>
        <authorList>
            <person name="Anderson I."/>
            <person name="Tindall B.J."/>
            <person name="Rohde M."/>
            <person name="Lucas S."/>
            <person name="Han J."/>
            <person name="Lapidus A."/>
            <person name="Cheng J.F."/>
            <person name="Goodwin L."/>
            <person name="Pitluck S."/>
            <person name="Peters L."/>
            <person name="Pati A."/>
            <person name="Mikhailova N."/>
            <person name="Pagani I."/>
            <person name="Teshima H."/>
            <person name="Han C."/>
            <person name="Tapia R."/>
            <person name="Land M."/>
            <person name="Woyke T."/>
            <person name="Klenk H.P."/>
            <person name="Kyrpides N."/>
            <person name="Ivanova N."/>
        </authorList>
    </citation>
    <scope>NUCLEOTIDE SEQUENCE [LARGE SCALE GENOMIC DNA]</scope>
    <source>
        <strain evidence="4">DSM 18323 / JCM 14033 / SH-6</strain>
    </source>
</reference>
<proteinExistence type="predicted"/>
<gene>
    <name evidence="3" type="ordered locus">Halxa_4049</name>
</gene>
<dbReference type="STRING" id="797210.Halxa_4049"/>
<sequence>MTSERMQPAMVDRVYDLLSDRRRRHLLYLLLDADRLPVDEIALRLAAWEGETPMTAVDDDRRRQIATALRHNHLPRLADHNVIEYDPDRETVAPGPDFDTVESFVRRTSTIEIDTKPADGASSTWSNGLSD</sequence>
<evidence type="ECO:0000259" key="2">
    <source>
        <dbReference type="Pfam" id="PF24035"/>
    </source>
</evidence>
<evidence type="ECO:0000313" key="3">
    <source>
        <dbReference type="EMBL" id="AEH38654.1"/>
    </source>
</evidence>
<dbReference type="RefSeq" id="WP_013881540.1">
    <property type="nucleotide sequence ID" value="NC_015666.1"/>
</dbReference>
<name>F8D4B4_HALXS</name>
<dbReference type="InterPro" id="IPR055768">
    <property type="entry name" value="DUF7344"/>
</dbReference>
<evidence type="ECO:0000256" key="1">
    <source>
        <dbReference type="SAM" id="MobiDB-lite"/>
    </source>
</evidence>
<dbReference type="AlphaFoldDB" id="F8D4B4"/>
<dbReference type="KEGG" id="hxa:Halxa_4049"/>
<dbReference type="GeneID" id="10798991"/>
<keyword evidence="4" id="KW-1185">Reference proteome</keyword>
<evidence type="ECO:0000313" key="4">
    <source>
        <dbReference type="Proteomes" id="UP000006794"/>
    </source>
</evidence>
<feature type="region of interest" description="Disordered" evidence="1">
    <location>
        <begin position="112"/>
        <end position="131"/>
    </location>
</feature>
<protein>
    <recommendedName>
        <fullName evidence="2">DUF7344 domain-containing protein</fullName>
    </recommendedName>
</protein>
<dbReference type="InterPro" id="IPR036388">
    <property type="entry name" value="WH-like_DNA-bd_sf"/>
</dbReference>
<dbReference type="EMBL" id="CP002839">
    <property type="protein sequence ID" value="AEH38654.1"/>
    <property type="molecule type" value="Genomic_DNA"/>
</dbReference>
<feature type="domain" description="DUF7344" evidence="2">
    <location>
        <begin position="15"/>
        <end position="92"/>
    </location>
</feature>
<dbReference type="Gene3D" id="1.10.10.10">
    <property type="entry name" value="Winged helix-like DNA-binding domain superfamily/Winged helix DNA-binding domain"/>
    <property type="match status" value="1"/>
</dbReference>